<evidence type="ECO:0000259" key="3">
    <source>
        <dbReference type="Pfam" id="PF00892"/>
    </source>
</evidence>
<dbReference type="GO" id="GO:0016020">
    <property type="term" value="C:membrane"/>
    <property type="evidence" value="ECO:0007669"/>
    <property type="project" value="InterPro"/>
</dbReference>
<protein>
    <submittedName>
        <fullName evidence="4">Riboflavin transporter</fullName>
    </submittedName>
</protein>
<name>A0A0S3PXX1_9BRAD</name>
<accession>A0A0S3PXX1</accession>
<feature type="transmembrane region" description="Helical" evidence="2">
    <location>
        <begin position="63"/>
        <end position="83"/>
    </location>
</feature>
<dbReference type="RefSeq" id="WP_096357242.1">
    <property type="nucleotide sequence ID" value="NZ_AP014946.1"/>
</dbReference>
<feature type="transmembrane region" description="Helical" evidence="2">
    <location>
        <begin position="285"/>
        <end position="304"/>
    </location>
</feature>
<keyword evidence="2" id="KW-0472">Membrane</keyword>
<dbReference type="SUPFAM" id="SSF103481">
    <property type="entry name" value="Multidrug resistance efflux transporter EmrE"/>
    <property type="match status" value="2"/>
</dbReference>
<dbReference type="PANTHER" id="PTHR22911">
    <property type="entry name" value="ACYL-MALONYL CONDENSING ENZYME-RELATED"/>
    <property type="match status" value="1"/>
</dbReference>
<proteinExistence type="predicted"/>
<evidence type="ECO:0000256" key="1">
    <source>
        <dbReference type="SAM" id="MobiDB-lite"/>
    </source>
</evidence>
<sequence>MAITPDPNSEDVKARPASPANEGAKDDLPRAVLYMLATAAFIPLLNAAAKYLTPNYPVIEVVWARYAGHFIYMFLFFVPRLGTRLLVTSHPWMQLFRSALLCISTVIFMSGLPYVPLTTATAISFTGPFIVTALAPVILGERVGTVRWMSVIVGFVGAIIIVRPGAEGMEPAALLFFASAFASALYQIMSRKIASFDRAETSITYIAMVGFLLMSIPLPFIWVTPVSWWDALVFISLGFFGGFGHFFLVRAYEIAPAPFVAPFNYLNLIGAAILSVAVWGQFPDIFVWTGAGIIAACGLFMLYYENNQRKKAAKRLNQ</sequence>
<dbReference type="PANTHER" id="PTHR22911:SF103">
    <property type="entry name" value="BLR2811 PROTEIN"/>
    <property type="match status" value="1"/>
</dbReference>
<feature type="transmembrane region" description="Helical" evidence="2">
    <location>
        <begin position="146"/>
        <end position="166"/>
    </location>
</feature>
<keyword evidence="2" id="KW-1133">Transmembrane helix</keyword>
<feature type="domain" description="EamA" evidence="3">
    <location>
        <begin position="172"/>
        <end position="302"/>
    </location>
</feature>
<dbReference type="OrthoDB" id="9815809at2"/>
<gene>
    <name evidence="4" type="primary">ribN_3</name>
    <name evidence="4" type="ORF">GJW-30_1_03297</name>
</gene>
<feature type="transmembrane region" description="Helical" evidence="2">
    <location>
        <begin position="228"/>
        <end position="248"/>
    </location>
</feature>
<organism evidence="4 5">
    <name type="scientific">Variibacter gotjawalensis</name>
    <dbReference type="NCBI Taxonomy" id="1333996"/>
    <lineage>
        <taxon>Bacteria</taxon>
        <taxon>Pseudomonadati</taxon>
        <taxon>Pseudomonadota</taxon>
        <taxon>Alphaproteobacteria</taxon>
        <taxon>Hyphomicrobiales</taxon>
        <taxon>Nitrobacteraceae</taxon>
        <taxon>Variibacter</taxon>
    </lineage>
</organism>
<dbReference type="InterPro" id="IPR000620">
    <property type="entry name" value="EamA_dom"/>
</dbReference>
<dbReference type="Proteomes" id="UP000236884">
    <property type="component" value="Chromosome"/>
</dbReference>
<dbReference type="InterPro" id="IPR037185">
    <property type="entry name" value="EmrE-like"/>
</dbReference>
<feature type="transmembrane region" description="Helical" evidence="2">
    <location>
        <begin position="121"/>
        <end position="139"/>
    </location>
</feature>
<feature type="transmembrane region" description="Helical" evidence="2">
    <location>
        <begin position="260"/>
        <end position="279"/>
    </location>
</feature>
<feature type="transmembrane region" description="Helical" evidence="2">
    <location>
        <begin position="31"/>
        <end position="51"/>
    </location>
</feature>
<dbReference type="KEGG" id="vgo:GJW-30_1_03297"/>
<dbReference type="AlphaFoldDB" id="A0A0S3PXX1"/>
<evidence type="ECO:0000313" key="5">
    <source>
        <dbReference type="Proteomes" id="UP000236884"/>
    </source>
</evidence>
<reference evidence="4 5" key="1">
    <citation type="submission" date="2015-08" db="EMBL/GenBank/DDBJ databases">
        <title>Investigation of the bacterial diversity of lava forest soil.</title>
        <authorList>
            <person name="Lee J.S."/>
        </authorList>
    </citation>
    <scope>NUCLEOTIDE SEQUENCE [LARGE SCALE GENOMIC DNA]</scope>
    <source>
        <strain evidence="4 5">GJW-30</strain>
    </source>
</reference>
<evidence type="ECO:0000256" key="2">
    <source>
        <dbReference type="SAM" id="Phobius"/>
    </source>
</evidence>
<feature type="transmembrane region" description="Helical" evidence="2">
    <location>
        <begin position="172"/>
        <end position="190"/>
    </location>
</feature>
<evidence type="ECO:0000313" key="4">
    <source>
        <dbReference type="EMBL" id="BAT60747.1"/>
    </source>
</evidence>
<dbReference type="EMBL" id="AP014946">
    <property type="protein sequence ID" value="BAT60747.1"/>
    <property type="molecule type" value="Genomic_DNA"/>
</dbReference>
<feature type="region of interest" description="Disordered" evidence="1">
    <location>
        <begin position="1"/>
        <end position="23"/>
    </location>
</feature>
<feature type="domain" description="EamA" evidence="3">
    <location>
        <begin position="31"/>
        <end position="162"/>
    </location>
</feature>
<keyword evidence="2" id="KW-0812">Transmembrane</keyword>
<feature type="transmembrane region" description="Helical" evidence="2">
    <location>
        <begin position="202"/>
        <end position="222"/>
    </location>
</feature>
<keyword evidence="5" id="KW-1185">Reference proteome</keyword>
<dbReference type="Pfam" id="PF00892">
    <property type="entry name" value="EamA"/>
    <property type="match status" value="2"/>
</dbReference>